<dbReference type="OrthoDB" id="8168818at2759"/>
<organism evidence="2 3">
    <name type="scientific">Agrilus planipennis</name>
    <name type="common">Emerald ash borer</name>
    <name type="synonym">Agrilus marcopoli</name>
    <dbReference type="NCBI Taxonomy" id="224129"/>
    <lineage>
        <taxon>Eukaryota</taxon>
        <taxon>Metazoa</taxon>
        <taxon>Ecdysozoa</taxon>
        <taxon>Arthropoda</taxon>
        <taxon>Hexapoda</taxon>
        <taxon>Insecta</taxon>
        <taxon>Pterygota</taxon>
        <taxon>Neoptera</taxon>
        <taxon>Endopterygota</taxon>
        <taxon>Coleoptera</taxon>
        <taxon>Polyphaga</taxon>
        <taxon>Elateriformia</taxon>
        <taxon>Buprestoidea</taxon>
        <taxon>Buprestidae</taxon>
        <taxon>Agrilinae</taxon>
        <taxon>Agrilus</taxon>
    </lineage>
</organism>
<dbReference type="RefSeq" id="XP_025832534.1">
    <property type="nucleotide sequence ID" value="XM_025976749.1"/>
</dbReference>
<dbReference type="Proteomes" id="UP000192223">
    <property type="component" value="Unplaced"/>
</dbReference>
<accession>A0A7F5R994</accession>
<dbReference type="CTD" id="38810"/>
<evidence type="ECO:0000313" key="3">
    <source>
        <dbReference type="RefSeq" id="XP_025832534.1"/>
    </source>
</evidence>
<proteinExistence type="predicted"/>
<evidence type="ECO:0000313" key="2">
    <source>
        <dbReference type="Proteomes" id="UP000192223"/>
    </source>
</evidence>
<keyword evidence="1" id="KW-0812">Transmembrane</keyword>
<dbReference type="InParanoid" id="A0A7F5R994"/>
<protein>
    <submittedName>
        <fullName evidence="3">Uncharacterized protein LOC108744286</fullName>
    </submittedName>
</protein>
<sequence length="128" mass="14910">MTSVFDERQEFLKSPYLLKREYGNFSPFYITVAICSVVLAIIFVINIVLGCCTRYSEYWNDRFTGNRWIISLWTATPHNQPSLDYTELELVDIPSVAPTVYQPAPQEQQTTVQHSEYLELQHKRESAI</sequence>
<dbReference type="GeneID" id="108744286"/>
<dbReference type="AlphaFoldDB" id="A0A7F5R994"/>
<reference evidence="3" key="1">
    <citation type="submission" date="2025-08" db="UniProtKB">
        <authorList>
            <consortium name="RefSeq"/>
        </authorList>
    </citation>
    <scope>IDENTIFICATION</scope>
    <source>
        <tissue evidence="3">Entire body</tissue>
    </source>
</reference>
<feature type="transmembrane region" description="Helical" evidence="1">
    <location>
        <begin position="28"/>
        <end position="52"/>
    </location>
</feature>
<name>A0A7F5R994_AGRPL</name>
<keyword evidence="1" id="KW-1133">Transmembrane helix</keyword>
<dbReference type="KEGG" id="apln:108744286"/>
<evidence type="ECO:0000256" key="1">
    <source>
        <dbReference type="SAM" id="Phobius"/>
    </source>
</evidence>
<gene>
    <name evidence="3" type="primary">LOC108744286</name>
</gene>
<keyword evidence="2" id="KW-1185">Reference proteome</keyword>
<keyword evidence="1" id="KW-0472">Membrane</keyword>